<evidence type="ECO:0000313" key="3">
    <source>
        <dbReference type="EMBL" id="WGD38891.1"/>
    </source>
</evidence>
<dbReference type="EMBL" id="CP121682">
    <property type="protein sequence ID" value="WGD38891.1"/>
    <property type="molecule type" value="Genomic_DNA"/>
</dbReference>
<proteinExistence type="predicted"/>
<evidence type="ECO:0000313" key="4">
    <source>
        <dbReference type="Proteomes" id="UP001216440"/>
    </source>
</evidence>
<feature type="compositionally biased region" description="Basic residues" evidence="1">
    <location>
        <begin position="273"/>
        <end position="285"/>
    </location>
</feature>
<sequence length="450" mass="46561">MTTCSSTPSSNTSNISNESAIPAGADPALPPAPPPAPPPSAATVSGTGTVLLDPARPGAADAVGGLMCAAVSDRPLEEVADLITSLARSPEHTPTVVDALRAVGVGRSVEDVARLVALLTRPPRDADSADEVIRAAAAHRPVADVTRLVALLQDGELAPHCREEALRAAASGRSVEELIELIDRLAAQEPPERSGSPATAPQAPPRSDDDHGEEDDDAYEDRHRAAYRAGNSGRGGDRRGSRDDEEAGDGRGTTPEAGYRTVHHGARGAAALRSRRRIRHHRPRARTGQGTRPGRRPDGGVPEHPPEPADRSLTWSSWLAAVALALCAVAHFPLHCDGSALGLHALTVGLSVLCTALALILVVRPGALVLAPAVVVPAALVGAHAYGPSFPSVLLSRAVRLALAPQWLASAAAVTAALLALTALVVRVASPLPGRHWAVWPAPGTHRMPD</sequence>
<feature type="transmembrane region" description="Helical" evidence="2">
    <location>
        <begin position="340"/>
        <end position="361"/>
    </location>
</feature>
<dbReference type="RefSeq" id="WP_279331800.1">
    <property type="nucleotide sequence ID" value="NZ_CP121682.1"/>
</dbReference>
<feature type="transmembrane region" description="Helical" evidence="2">
    <location>
        <begin position="315"/>
        <end position="334"/>
    </location>
</feature>
<protein>
    <submittedName>
        <fullName evidence="3">Uncharacterized protein</fullName>
    </submittedName>
</protein>
<dbReference type="Proteomes" id="UP001216440">
    <property type="component" value="Chromosome"/>
</dbReference>
<keyword evidence="2" id="KW-0472">Membrane</keyword>
<accession>A0ABY8JW35</accession>
<feature type="compositionally biased region" description="Low complexity" evidence="1">
    <location>
        <begin position="1"/>
        <end position="27"/>
    </location>
</feature>
<organism evidence="3 4">
    <name type="scientific">Streptomyces cathayae</name>
    <dbReference type="NCBI Taxonomy" id="3031124"/>
    <lineage>
        <taxon>Bacteria</taxon>
        <taxon>Bacillati</taxon>
        <taxon>Actinomycetota</taxon>
        <taxon>Actinomycetes</taxon>
        <taxon>Kitasatosporales</taxon>
        <taxon>Streptomycetaceae</taxon>
        <taxon>Streptomyces</taxon>
    </lineage>
</organism>
<name>A0ABY8JW35_9ACTN</name>
<feature type="region of interest" description="Disordered" evidence="1">
    <location>
        <begin position="188"/>
        <end position="310"/>
    </location>
</feature>
<gene>
    <name evidence="3" type="ORF">PYS65_01175</name>
</gene>
<feature type="transmembrane region" description="Helical" evidence="2">
    <location>
        <begin position="368"/>
        <end position="387"/>
    </location>
</feature>
<reference evidence="3 4" key="1">
    <citation type="submission" date="2023-03" db="EMBL/GenBank/DDBJ databases">
        <authorList>
            <person name="Mo P."/>
        </authorList>
    </citation>
    <scope>NUCLEOTIDE SEQUENCE [LARGE SCALE GENOMIC DNA]</scope>
    <source>
        <strain evidence="3 4">HUAS 5</strain>
    </source>
</reference>
<keyword evidence="2" id="KW-0812">Transmembrane</keyword>
<evidence type="ECO:0000256" key="2">
    <source>
        <dbReference type="SAM" id="Phobius"/>
    </source>
</evidence>
<evidence type="ECO:0000256" key="1">
    <source>
        <dbReference type="SAM" id="MobiDB-lite"/>
    </source>
</evidence>
<feature type="compositionally biased region" description="Pro residues" evidence="1">
    <location>
        <begin position="28"/>
        <end position="40"/>
    </location>
</feature>
<keyword evidence="4" id="KW-1185">Reference proteome</keyword>
<feature type="region of interest" description="Disordered" evidence="1">
    <location>
        <begin position="1"/>
        <end position="52"/>
    </location>
</feature>
<feature type="transmembrane region" description="Helical" evidence="2">
    <location>
        <begin position="407"/>
        <end position="426"/>
    </location>
</feature>
<keyword evidence="2" id="KW-1133">Transmembrane helix</keyword>
<feature type="compositionally biased region" description="Acidic residues" evidence="1">
    <location>
        <begin position="210"/>
        <end position="219"/>
    </location>
</feature>